<sequence>MTTHSPQVLDMLSEKELDRITICSLDPKKGTQFRKLSRAKQAQARRYMKEELHLSDYWRYSYLEDED</sequence>
<name>A0A699XMM2_TANCI</name>
<gene>
    <name evidence="1" type="ORF">Tci_932462</name>
</gene>
<dbReference type="EMBL" id="BKCJ011878337">
    <property type="protein sequence ID" value="GFD60493.1"/>
    <property type="molecule type" value="Genomic_DNA"/>
</dbReference>
<comment type="caution">
    <text evidence="1">The sequence shown here is derived from an EMBL/GenBank/DDBJ whole genome shotgun (WGS) entry which is preliminary data.</text>
</comment>
<evidence type="ECO:0008006" key="2">
    <source>
        <dbReference type="Google" id="ProtNLM"/>
    </source>
</evidence>
<proteinExistence type="predicted"/>
<accession>A0A699XMM2</accession>
<evidence type="ECO:0000313" key="1">
    <source>
        <dbReference type="EMBL" id="GFD60493.1"/>
    </source>
</evidence>
<organism evidence="1">
    <name type="scientific">Tanacetum cinerariifolium</name>
    <name type="common">Dalmatian daisy</name>
    <name type="synonym">Chrysanthemum cinerariifolium</name>
    <dbReference type="NCBI Taxonomy" id="118510"/>
    <lineage>
        <taxon>Eukaryota</taxon>
        <taxon>Viridiplantae</taxon>
        <taxon>Streptophyta</taxon>
        <taxon>Embryophyta</taxon>
        <taxon>Tracheophyta</taxon>
        <taxon>Spermatophyta</taxon>
        <taxon>Magnoliopsida</taxon>
        <taxon>eudicotyledons</taxon>
        <taxon>Gunneridae</taxon>
        <taxon>Pentapetalae</taxon>
        <taxon>asterids</taxon>
        <taxon>campanulids</taxon>
        <taxon>Asterales</taxon>
        <taxon>Asteraceae</taxon>
        <taxon>Asteroideae</taxon>
        <taxon>Anthemideae</taxon>
        <taxon>Anthemidinae</taxon>
        <taxon>Tanacetum</taxon>
    </lineage>
</organism>
<reference evidence="1" key="1">
    <citation type="journal article" date="2019" name="Sci. Rep.">
        <title>Draft genome of Tanacetum cinerariifolium, the natural source of mosquito coil.</title>
        <authorList>
            <person name="Yamashiro T."/>
            <person name="Shiraishi A."/>
            <person name="Satake H."/>
            <person name="Nakayama K."/>
        </authorList>
    </citation>
    <scope>NUCLEOTIDE SEQUENCE</scope>
</reference>
<protein>
    <recommendedName>
        <fullName evidence="2">ATPase AAA-type core domain-containing protein</fullName>
    </recommendedName>
</protein>
<dbReference type="AlphaFoldDB" id="A0A699XMM2"/>